<evidence type="ECO:0000259" key="4">
    <source>
        <dbReference type="Pfam" id="PF00144"/>
    </source>
</evidence>
<evidence type="ECO:0000256" key="2">
    <source>
        <dbReference type="SAM" id="MobiDB-lite"/>
    </source>
</evidence>
<dbReference type="InterPro" id="IPR050491">
    <property type="entry name" value="AmpC-like"/>
</dbReference>
<gene>
    <name evidence="5" type="ORF">FOMPIDRAFT_1164237</name>
</gene>
<reference evidence="5 6" key="1">
    <citation type="journal article" date="2012" name="Science">
        <title>The Paleozoic origin of enzymatic lignin decomposition reconstructed from 31 fungal genomes.</title>
        <authorList>
            <person name="Floudas D."/>
            <person name="Binder M."/>
            <person name="Riley R."/>
            <person name="Barry K."/>
            <person name="Blanchette R.A."/>
            <person name="Henrissat B."/>
            <person name="Martinez A.T."/>
            <person name="Otillar R."/>
            <person name="Spatafora J.W."/>
            <person name="Yadav J.S."/>
            <person name="Aerts A."/>
            <person name="Benoit I."/>
            <person name="Boyd A."/>
            <person name="Carlson A."/>
            <person name="Copeland A."/>
            <person name="Coutinho P.M."/>
            <person name="de Vries R.P."/>
            <person name="Ferreira P."/>
            <person name="Findley K."/>
            <person name="Foster B."/>
            <person name="Gaskell J."/>
            <person name="Glotzer D."/>
            <person name="Gorecki P."/>
            <person name="Heitman J."/>
            <person name="Hesse C."/>
            <person name="Hori C."/>
            <person name="Igarashi K."/>
            <person name="Jurgens J.A."/>
            <person name="Kallen N."/>
            <person name="Kersten P."/>
            <person name="Kohler A."/>
            <person name="Kuees U."/>
            <person name="Kumar T.K.A."/>
            <person name="Kuo A."/>
            <person name="LaButti K."/>
            <person name="Larrondo L.F."/>
            <person name="Lindquist E."/>
            <person name="Ling A."/>
            <person name="Lombard V."/>
            <person name="Lucas S."/>
            <person name="Lundell T."/>
            <person name="Martin R."/>
            <person name="McLaughlin D.J."/>
            <person name="Morgenstern I."/>
            <person name="Morin E."/>
            <person name="Murat C."/>
            <person name="Nagy L.G."/>
            <person name="Nolan M."/>
            <person name="Ohm R.A."/>
            <person name="Patyshakuliyeva A."/>
            <person name="Rokas A."/>
            <person name="Ruiz-Duenas F.J."/>
            <person name="Sabat G."/>
            <person name="Salamov A."/>
            <person name="Samejima M."/>
            <person name="Schmutz J."/>
            <person name="Slot J.C."/>
            <person name="St John F."/>
            <person name="Stenlid J."/>
            <person name="Sun H."/>
            <person name="Sun S."/>
            <person name="Syed K."/>
            <person name="Tsang A."/>
            <person name="Wiebenga A."/>
            <person name="Young D."/>
            <person name="Pisabarro A."/>
            <person name="Eastwood D.C."/>
            <person name="Martin F."/>
            <person name="Cullen D."/>
            <person name="Grigoriev I.V."/>
            <person name="Hibbett D.S."/>
        </authorList>
    </citation>
    <scope>NUCLEOTIDE SEQUENCE</scope>
    <source>
        <strain evidence="6">FP-58527</strain>
    </source>
</reference>
<organism evidence="5 6">
    <name type="scientific">Fomitopsis schrenkii</name>
    <name type="common">Brown rot fungus</name>
    <dbReference type="NCBI Taxonomy" id="2126942"/>
    <lineage>
        <taxon>Eukaryota</taxon>
        <taxon>Fungi</taxon>
        <taxon>Dikarya</taxon>
        <taxon>Basidiomycota</taxon>
        <taxon>Agaricomycotina</taxon>
        <taxon>Agaricomycetes</taxon>
        <taxon>Polyporales</taxon>
        <taxon>Fomitopsis</taxon>
    </lineage>
</organism>
<dbReference type="Pfam" id="PF00144">
    <property type="entry name" value="Beta-lactamase"/>
    <property type="match status" value="1"/>
</dbReference>
<proteinExistence type="inferred from homology"/>
<dbReference type="InterPro" id="IPR001466">
    <property type="entry name" value="Beta-lactam-related"/>
</dbReference>
<feature type="region of interest" description="Disordered" evidence="2">
    <location>
        <begin position="78"/>
        <end position="97"/>
    </location>
</feature>
<sequence>MPGLSSFRLLLIGLSPITVGIQAALRLAGHAQVPLQDITFQESKTKHAITPELSQYITDSLTSANIPGISLGVVHASGSNGDPPDIELGSWGRKTEDGDGNDLTPDTLFDIASCSKAFLASAVGILMEDFAQGRNVTPLPAGITVFDWETKLVDLLPDEWALEDEWASTKANVRDALSHVTGMPRHDFSYGPEDTLSGIIQNLRNLRPAYELRQKWSYNNQMFMLGAYLISKYADKPYTGFASERLFGPMNMSTTTFRPDTARKTGLLTQTWTKFGRRVPFGFPEDVVELVAGPGGIISSAADLTKWLAVLLNNGVDPASNKTIIPRSAFEEITTAHSVMQGKPSFPEMSIWGYGLGWWRFSYQGHNIVAHTGGIPGISTLVVFLPDDGLGIVVLANADGKDAANMAIVLKIIEDVLDLKRVDRRVTTDATGKAVFEEELLALERFAAQKGGPNAAVEPLPVDLESLSGTYTNPGYGTIALCTAQSTSPHCRTVLASFAPFIKRVSSPELYAAWPRILSSHVWLTHSTAAEFSVLITSLFPEGYGANTTAFETSESGESEARAVFVVGGAGEKTEVHGFGIEIDAEAVEARKRAGARDVRDWSDAWFERVKI</sequence>
<comment type="similarity">
    <text evidence="1">Belongs to the peptidase S12 family.</text>
</comment>
<feature type="chain" id="PRO_5004563809" description="Beta-lactamase-related domain-containing protein" evidence="3">
    <location>
        <begin position="24"/>
        <end position="612"/>
    </location>
</feature>
<accession>S8FLY3</accession>
<dbReference type="Proteomes" id="UP000015241">
    <property type="component" value="Unassembled WGS sequence"/>
</dbReference>
<evidence type="ECO:0000313" key="5">
    <source>
        <dbReference type="EMBL" id="EPS99304.1"/>
    </source>
</evidence>
<feature type="domain" description="Beta-lactamase-related" evidence="4">
    <location>
        <begin position="55"/>
        <end position="405"/>
    </location>
</feature>
<keyword evidence="6" id="KW-1185">Reference proteome</keyword>
<dbReference type="Gene3D" id="3.40.710.10">
    <property type="entry name" value="DD-peptidase/beta-lactamase superfamily"/>
    <property type="match status" value="1"/>
</dbReference>
<dbReference type="OrthoDB" id="5946976at2759"/>
<dbReference type="InterPro" id="IPR012338">
    <property type="entry name" value="Beta-lactam/transpept-like"/>
</dbReference>
<evidence type="ECO:0000313" key="6">
    <source>
        <dbReference type="Proteomes" id="UP000015241"/>
    </source>
</evidence>
<dbReference type="PANTHER" id="PTHR46825">
    <property type="entry name" value="D-ALANYL-D-ALANINE-CARBOXYPEPTIDASE/ENDOPEPTIDASE AMPH"/>
    <property type="match status" value="1"/>
</dbReference>
<dbReference type="SUPFAM" id="SSF56601">
    <property type="entry name" value="beta-lactamase/transpeptidase-like"/>
    <property type="match status" value="1"/>
</dbReference>
<feature type="signal peptide" evidence="3">
    <location>
        <begin position="1"/>
        <end position="23"/>
    </location>
</feature>
<evidence type="ECO:0000256" key="3">
    <source>
        <dbReference type="SAM" id="SignalP"/>
    </source>
</evidence>
<evidence type="ECO:0000256" key="1">
    <source>
        <dbReference type="ARBA" id="ARBA00038215"/>
    </source>
</evidence>
<dbReference type="STRING" id="743788.S8FLY3"/>
<keyword evidence="3" id="KW-0732">Signal</keyword>
<protein>
    <recommendedName>
        <fullName evidence="4">Beta-lactamase-related domain-containing protein</fullName>
    </recommendedName>
</protein>
<name>S8FLY3_FOMSC</name>
<dbReference type="EMBL" id="KE504158">
    <property type="protein sequence ID" value="EPS99304.1"/>
    <property type="molecule type" value="Genomic_DNA"/>
</dbReference>
<dbReference type="HOGENOM" id="CLU_020027_14_0_1"/>
<dbReference type="PANTHER" id="PTHR46825:SF15">
    <property type="entry name" value="BETA-LACTAMASE-RELATED DOMAIN-CONTAINING PROTEIN"/>
    <property type="match status" value="1"/>
</dbReference>
<dbReference type="AlphaFoldDB" id="S8FLY3"/>
<dbReference type="eggNOG" id="ENOG502S0EY">
    <property type="taxonomic scope" value="Eukaryota"/>
</dbReference>
<dbReference type="InParanoid" id="S8FLY3"/>